<dbReference type="EMBL" id="GBRH01254385">
    <property type="protein sequence ID" value="JAD43510.1"/>
    <property type="molecule type" value="Transcribed_RNA"/>
</dbReference>
<dbReference type="InterPro" id="IPR016024">
    <property type="entry name" value="ARM-type_fold"/>
</dbReference>
<dbReference type="SUPFAM" id="SSF48371">
    <property type="entry name" value="ARM repeat"/>
    <property type="match status" value="1"/>
</dbReference>
<sequence length="806" mass="89840">MLFLQLLVFLYGFLALCLMLQFFLTSAIVQQQSYTSLSPADCRPGNKAIMDVKAVAAQPEGNANQEVAVRMGPDTGEAQQHEMKINWLVLMEVTFAGLARATGSFMLVLATVIVLGGYKWNLNPLDFWFVACLSIFQPYRIFGGLWWQELEILVRLPSLGAHGRIDHLLERLTGYNLPGILFLRRNLAKILVPCTFSKNILVPFLSQRLVSTFVNIKQFALLGLACVCMSVSGGRLIIHDFCDTNKSHEDINLNPVLNLFYSLVLAQAILSYSESILSALCSKETEDIRKKYKLVGLGERTLALYYLHVRKICRDGDVSRTVRMTLTSFALGTLNSSDKEVRLVGIQVLRSLLRAEACKVAARSEVHDSPDAIESLFTIIALTGQDDTSRRTRKEASRVIVELATDLRIFGFPRSVQSICSLLQAGNEDELVMEGLKILRGLSNNTDNLVQLSNSVELMRRITETVCHREGKDNIKKAQFSLAVIGKLARATGKQGIMIRCSMLENLHLMSTIREILQDSNTAHSGPRKLAIGVVSGFTLDSKARNCEVTRKALGILLSIFCGPHREAMPSDQVLLAEQVRLAAGKVLVGLTTESRANCTAILERGYLQSLQDELDNEQHTERRVMAANILQNICANLARRFRFGHGLMDDFAMANITRVLLKVVIRGTEDLEGAEAVVEAFLGLGLQLSKRIGPAKFNEALKHVGPQNFIVTLKSILEKANGRGDARRPGIRRYIIEQAIWMMQSEDRLKCIEHFVTVGMLDVLSTARETATMVENYKLEYDDIPVLEYEESISSLAQRAMDLIR</sequence>
<reference evidence="2" key="2">
    <citation type="journal article" date="2015" name="Data Brief">
        <title>Shoot transcriptome of the giant reed, Arundo donax.</title>
        <authorList>
            <person name="Barrero R.A."/>
            <person name="Guerrero F.D."/>
            <person name="Moolhuijzen P."/>
            <person name="Goolsby J.A."/>
            <person name="Tidwell J."/>
            <person name="Bellgard S.E."/>
            <person name="Bellgard M.I."/>
        </authorList>
    </citation>
    <scope>NUCLEOTIDE SEQUENCE</scope>
    <source>
        <tissue evidence="2">Shoot tissue taken approximately 20 cm above the soil surface</tissue>
    </source>
</reference>
<reference evidence="2" key="1">
    <citation type="submission" date="2014-09" db="EMBL/GenBank/DDBJ databases">
        <authorList>
            <person name="Magalhaes I.L.F."/>
            <person name="Oliveira U."/>
            <person name="Santos F.R."/>
            <person name="Vidigal T.H.D.A."/>
            <person name="Brescovit A.D."/>
            <person name="Santos A.J."/>
        </authorList>
    </citation>
    <scope>NUCLEOTIDE SEQUENCE</scope>
    <source>
        <tissue evidence="2">Shoot tissue taken approximately 20 cm above the soil surface</tissue>
    </source>
</reference>
<keyword evidence="1" id="KW-0812">Transmembrane</keyword>
<keyword evidence="1" id="KW-1133">Transmembrane helix</keyword>
<dbReference type="InterPro" id="IPR011989">
    <property type="entry name" value="ARM-like"/>
</dbReference>
<accession>A0A0A9A3B6</accession>
<dbReference type="PANTHER" id="PTHR33115">
    <property type="entry name" value="ARM REPEAT SUPERFAMILY PROTEIN"/>
    <property type="match status" value="1"/>
</dbReference>
<name>A0A0A9A3B6_ARUDO</name>
<dbReference type="AlphaFoldDB" id="A0A0A9A3B6"/>
<protein>
    <recommendedName>
        <fullName evidence="3">Binding</fullName>
    </recommendedName>
</protein>
<feature type="transmembrane region" description="Helical" evidence="1">
    <location>
        <begin position="87"/>
        <end position="115"/>
    </location>
</feature>
<evidence type="ECO:0000313" key="2">
    <source>
        <dbReference type="EMBL" id="JAD43510.1"/>
    </source>
</evidence>
<feature type="transmembrane region" description="Helical" evidence="1">
    <location>
        <begin position="127"/>
        <end position="147"/>
    </location>
</feature>
<dbReference type="Gene3D" id="1.25.10.10">
    <property type="entry name" value="Leucine-rich Repeat Variant"/>
    <property type="match status" value="1"/>
</dbReference>
<organism evidence="2">
    <name type="scientific">Arundo donax</name>
    <name type="common">Giant reed</name>
    <name type="synonym">Donax arundinaceus</name>
    <dbReference type="NCBI Taxonomy" id="35708"/>
    <lineage>
        <taxon>Eukaryota</taxon>
        <taxon>Viridiplantae</taxon>
        <taxon>Streptophyta</taxon>
        <taxon>Embryophyta</taxon>
        <taxon>Tracheophyta</taxon>
        <taxon>Spermatophyta</taxon>
        <taxon>Magnoliopsida</taxon>
        <taxon>Liliopsida</taxon>
        <taxon>Poales</taxon>
        <taxon>Poaceae</taxon>
        <taxon>PACMAD clade</taxon>
        <taxon>Arundinoideae</taxon>
        <taxon>Arundineae</taxon>
        <taxon>Arundo</taxon>
    </lineage>
</organism>
<dbReference type="PANTHER" id="PTHR33115:SF50">
    <property type="entry name" value="ARM REPEAT SUPERFAMILY PROTEIN"/>
    <property type="match status" value="1"/>
</dbReference>
<evidence type="ECO:0008006" key="3">
    <source>
        <dbReference type="Google" id="ProtNLM"/>
    </source>
</evidence>
<evidence type="ECO:0000256" key="1">
    <source>
        <dbReference type="SAM" id="Phobius"/>
    </source>
</evidence>
<proteinExistence type="predicted"/>
<feature type="transmembrane region" description="Helical" evidence="1">
    <location>
        <begin position="6"/>
        <end position="29"/>
    </location>
</feature>
<keyword evidence="1" id="KW-0472">Membrane</keyword>